<sequence length="225" mass="25047">MTDLLYAKTTSADDGCDWGPVIIWRMNAGARARNRACYVPAPRPIQVNPVYRVAKTKKAPVQAVNTSGRWLKTHTATVITAKGEKTVKIRETATVWSAGSNENYDKLTGQRVGAPGRCRLLLESITPIARKAKAESQKASGELSAQKLVALMKGKTLSYQGILAAIKKYHPDINITPGQLQKRIWRMVQSKYVGIERHDDMPVTHFTLKSVDPRFYTHSEKSVKD</sequence>
<proteinExistence type="predicted"/>
<evidence type="ECO:0000313" key="2">
    <source>
        <dbReference type="Proteomes" id="UP000255163"/>
    </source>
</evidence>
<evidence type="ECO:0000313" key="1">
    <source>
        <dbReference type="EMBL" id="STD27802.1"/>
    </source>
</evidence>
<gene>
    <name evidence="1" type="ORF">NCTC12123_06432</name>
</gene>
<reference evidence="1 2" key="1">
    <citation type="submission" date="2018-06" db="EMBL/GenBank/DDBJ databases">
        <authorList>
            <consortium name="Pathogen Informatics"/>
            <person name="Doyle S."/>
        </authorList>
    </citation>
    <scope>NUCLEOTIDE SEQUENCE [LARGE SCALE GENOMIC DNA]</scope>
    <source>
        <strain evidence="1 2">NCTC12123</strain>
    </source>
</reference>
<dbReference type="RefSeq" id="WP_059346974.1">
    <property type="nucleotide sequence ID" value="NZ_CP011863.1"/>
</dbReference>
<organism evidence="1 2">
    <name type="scientific">Enterobacter asburiae</name>
    <dbReference type="NCBI Taxonomy" id="61645"/>
    <lineage>
        <taxon>Bacteria</taxon>
        <taxon>Pseudomonadati</taxon>
        <taxon>Pseudomonadota</taxon>
        <taxon>Gammaproteobacteria</taxon>
        <taxon>Enterobacterales</taxon>
        <taxon>Enterobacteriaceae</taxon>
        <taxon>Enterobacter</taxon>
        <taxon>Enterobacter cloacae complex</taxon>
    </lineage>
</organism>
<name>A0A376FNE4_ENTAS</name>
<dbReference type="AlphaFoldDB" id="A0A376FNE4"/>
<dbReference type="Proteomes" id="UP000255163">
    <property type="component" value="Unassembled WGS sequence"/>
</dbReference>
<dbReference type="EMBL" id="UFYI01000007">
    <property type="protein sequence ID" value="STD27802.1"/>
    <property type="molecule type" value="Genomic_DNA"/>
</dbReference>
<protein>
    <submittedName>
        <fullName evidence="1">Uncharacterized protein</fullName>
    </submittedName>
</protein>
<accession>A0A376FNE4</accession>